<evidence type="ECO:0000313" key="3">
    <source>
        <dbReference type="Proteomes" id="UP000059574"/>
    </source>
</evidence>
<keyword evidence="1" id="KW-0472">Membrane</keyword>
<proteinExistence type="predicted"/>
<keyword evidence="1" id="KW-1133">Transmembrane helix</keyword>
<protein>
    <recommendedName>
        <fullName evidence="4">Sugar transferase</fullName>
    </recommendedName>
</protein>
<dbReference type="Pfam" id="PF13727">
    <property type="entry name" value="CoA_binding_3"/>
    <property type="match status" value="1"/>
</dbReference>
<evidence type="ECO:0008006" key="4">
    <source>
        <dbReference type="Google" id="ProtNLM"/>
    </source>
</evidence>
<name>A0A0S2M2P2_9MICC</name>
<gene>
    <name evidence="2" type="ORF">AS189_16570</name>
</gene>
<keyword evidence="1" id="KW-0812">Transmembrane</keyword>
<dbReference type="RefSeq" id="WP_062291356.1">
    <property type="nucleotide sequence ID" value="NZ_CP013200.1"/>
</dbReference>
<feature type="transmembrane region" description="Helical" evidence="1">
    <location>
        <begin position="135"/>
        <end position="152"/>
    </location>
</feature>
<dbReference type="Proteomes" id="UP000059574">
    <property type="component" value="Chromosome"/>
</dbReference>
<dbReference type="AlphaFoldDB" id="A0A0S2M2P2"/>
<organism evidence="2 3">
    <name type="scientific">Arthrobacter alpinus</name>
    <dbReference type="NCBI Taxonomy" id="656366"/>
    <lineage>
        <taxon>Bacteria</taxon>
        <taxon>Bacillati</taxon>
        <taxon>Actinomycetota</taxon>
        <taxon>Actinomycetes</taxon>
        <taxon>Micrococcales</taxon>
        <taxon>Micrococcaceae</taxon>
        <taxon>Arthrobacter</taxon>
    </lineage>
</organism>
<reference evidence="2 3" key="2">
    <citation type="journal article" date="2016" name="J. Biotechnol.">
        <title>Complete genome sequence of Arthrobacter alpinus ERGS4:06, a yellow pigmented bacterium tolerant to cold and radiations isolated from Sikkim Himalaya.</title>
        <authorList>
            <person name="Kumar R."/>
            <person name="Singh D."/>
            <person name="Swarnkar M.K."/>
            <person name="Singh A.K."/>
            <person name="Kumar S."/>
        </authorList>
    </citation>
    <scope>NUCLEOTIDE SEQUENCE [LARGE SCALE GENOMIC DNA]</scope>
    <source>
        <strain evidence="2 3">ERGS4:06</strain>
    </source>
</reference>
<accession>A0A0S2M2P2</accession>
<sequence>MSILKNHSTFLSTGTLAGTGRRQTLKPAHSKHAVWDARLRPATTGNLVTGVNWSTAYARNIRLTDFIVTLTVVAVAFMGRFMFDGSTALQGATIQYIPLSILVLLMWNADLELFRTRDKRIFGSGATEYKRIIHSTLRAFGLLAIFLVVLKFDIARGFFAIALPLGVLLLLVSRWLWRRWLARRRAAGSYFSNAVVMGGTEDAGYVISQLRSNPGTGYKVAGVALTSLTAGTELTPPWYRVPVFSSEAQLEKILSATGADTVIVAGNLPGGPSAIQQLGWDLGELHTELVLSSNLTNVAGPRVHFRPVEGLPLMHVELPQYSGANML</sequence>
<dbReference type="OrthoDB" id="9808602at2"/>
<dbReference type="EMBL" id="CP013200">
    <property type="protein sequence ID" value="ALO67800.1"/>
    <property type="molecule type" value="Genomic_DNA"/>
</dbReference>
<evidence type="ECO:0000256" key="1">
    <source>
        <dbReference type="SAM" id="Phobius"/>
    </source>
</evidence>
<evidence type="ECO:0000313" key="2">
    <source>
        <dbReference type="EMBL" id="ALO67800.1"/>
    </source>
</evidence>
<reference evidence="3" key="1">
    <citation type="submission" date="2015-11" db="EMBL/GenBank/DDBJ databases">
        <authorList>
            <person name="Kumar R."/>
            <person name="Singh D."/>
            <person name="Swarnkar M.K."/>
            <person name="Singh A.K."/>
            <person name="Kumar S."/>
        </authorList>
    </citation>
    <scope>NUCLEOTIDE SEQUENCE [LARGE SCALE GENOMIC DNA]</scope>
    <source>
        <strain evidence="3">ERGS4:06</strain>
    </source>
</reference>
<feature type="transmembrane region" description="Helical" evidence="1">
    <location>
        <begin position="63"/>
        <end position="83"/>
    </location>
</feature>
<feature type="transmembrane region" description="Helical" evidence="1">
    <location>
        <begin position="158"/>
        <end position="177"/>
    </location>
</feature>
<feature type="transmembrane region" description="Helical" evidence="1">
    <location>
        <begin position="95"/>
        <end position="114"/>
    </location>
</feature>